<dbReference type="InParanoid" id="A0A371RIP2"/>
<dbReference type="InterPro" id="IPR000905">
    <property type="entry name" value="Gcp-like_dom"/>
</dbReference>
<organism evidence="2 3">
    <name type="scientific">Parvularcula marina</name>
    <dbReference type="NCBI Taxonomy" id="2292771"/>
    <lineage>
        <taxon>Bacteria</taxon>
        <taxon>Pseudomonadati</taxon>
        <taxon>Pseudomonadota</taxon>
        <taxon>Alphaproteobacteria</taxon>
        <taxon>Parvularculales</taxon>
        <taxon>Parvularculaceae</taxon>
        <taxon>Parvularcula</taxon>
    </lineage>
</organism>
<protein>
    <submittedName>
        <fullName evidence="2">tRNA (Adenosine(37)-N6)-threonylcarbamoyltransferase complex dimerization subunit type 1 TsaB</fullName>
    </submittedName>
</protein>
<dbReference type="Proteomes" id="UP000264589">
    <property type="component" value="Unassembled WGS sequence"/>
</dbReference>
<dbReference type="SUPFAM" id="SSF53067">
    <property type="entry name" value="Actin-like ATPase domain"/>
    <property type="match status" value="1"/>
</dbReference>
<evidence type="ECO:0000313" key="3">
    <source>
        <dbReference type="Proteomes" id="UP000264589"/>
    </source>
</evidence>
<evidence type="ECO:0000259" key="1">
    <source>
        <dbReference type="Pfam" id="PF00814"/>
    </source>
</evidence>
<dbReference type="Gene3D" id="3.30.420.40">
    <property type="match status" value="2"/>
</dbReference>
<keyword evidence="2" id="KW-0808">Transferase</keyword>
<name>A0A371RIP2_9PROT</name>
<dbReference type="AlphaFoldDB" id="A0A371RIP2"/>
<sequence length="207" mass="20985">MHTLAIDTCLAALSVGIGGGGKDIVLTRHIGVGHAEHLAPMIEELLAEAGLTPADIGQVAVTVGPGSFMGVRVGLSFASGFALTRGLPTLPITTLEALWLSAPTGAKGAVLIDARRGQVYGQVFDGSSAQPFLLDIDAARAATAPVIEGGGVLIGSGAEIVWPDQKPVAGPYPDLGLLLAAVPQLSPGPLHPLYLRPPDAAPMAKRA</sequence>
<dbReference type="OrthoDB" id="9809995at2"/>
<comment type="caution">
    <text evidence="2">The sequence shown here is derived from an EMBL/GenBank/DDBJ whole genome shotgun (WGS) entry which is preliminary data.</text>
</comment>
<dbReference type="InterPro" id="IPR022496">
    <property type="entry name" value="T6A_TsaB"/>
</dbReference>
<evidence type="ECO:0000313" key="2">
    <source>
        <dbReference type="EMBL" id="RFB05315.1"/>
    </source>
</evidence>
<dbReference type="GO" id="GO:0016740">
    <property type="term" value="F:transferase activity"/>
    <property type="evidence" value="ECO:0007669"/>
    <property type="project" value="UniProtKB-KW"/>
</dbReference>
<dbReference type="GO" id="GO:0005829">
    <property type="term" value="C:cytosol"/>
    <property type="evidence" value="ECO:0007669"/>
    <property type="project" value="TreeGrafter"/>
</dbReference>
<keyword evidence="3" id="KW-1185">Reference proteome</keyword>
<dbReference type="Pfam" id="PF00814">
    <property type="entry name" value="TsaD"/>
    <property type="match status" value="1"/>
</dbReference>
<reference evidence="2 3" key="1">
    <citation type="submission" date="2018-08" db="EMBL/GenBank/DDBJ databases">
        <title>Parvularcula sp. SM1705, isolated from surface water of the South Sea China.</title>
        <authorList>
            <person name="Sun L."/>
        </authorList>
    </citation>
    <scope>NUCLEOTIDE SEQUENCE [LARGE SCALE GENOMIC DNA]</scope>
    <source>
        <strain evidence="2 3">SM1705</strain>
    </source>
</reference>
<accession>A0A371RIP2</accession>
<dbReference type="PANTHER" id="PTHR11735:SF11">
    <property type="entry name" value="TRNA THREONYLCARBAMOYLADENOSINE BIOSYNTHESIS PROTEIN TSAB"/>
    <property type="match status" value="1"/>
</dbReference>
<gene>
    <name evidence="2" type="primary">tsaB</name>
    <name evidence="2" type="ORF">DX908_08640</name>
</gene>
<dbReference type="InterPro" id="IPR043129">
    <property type="entry name" value="ATPase_NBD"/>
</dbReference>
<dbReference type="FunCoup" id="A0A371RIP2">
    <property type="interactions" value="356"/>
</dbReference>
<dbReference type="EMBL" id="QUQO01000001">
    <property type="protein sequence ID" value="RFB05315.1"/>
    <property type="molecule type" value="Genomic_DNA"/>
</dbReference>
<proteinExistence type="predicted"/>
<dbReference type="PANTHER" id="PTHR11735">
    <property type="entry name" value="TRNA N6-ADENOSINE THREONYLCARBAMOYLTRANSFERASE"/>
    <property type="match status" value="1"/>
</dbReference>
<dbReference type="NCBIfam" id="TIGR03725">
    <property type="entry name" value="T6A_YeaZ"/>
    <property type="match status" value="1"/>
</dbReference>
<feature type="domain" description="Gcp-like" evidence="1">
    <location>
        <begin position="34"/>
        <end position="122"/>
    </location>
</feature>
<dbReference type="GO" id="GO:0002949">
    <property type="term" value="P:tRNA threonylcarbamoyladenosine modification"/>
    <property type="evidence" value="ECO:0007669"/>
    <property type="project" value="InterPro"/>
</dbReference>